<dbReference type="Proteomes" id="UP000191901">
    <property type="component" value="Chromosome"/>
</dbReference>
<organism evidence="2 3">
    <name type="scientific">Halomicronema hongdechloris C2206</name>
    <dbReference type="NCBI Taxonomy" id="1641165"/>
    <lineage>
        <taxon>Bacteria</taxon>
        <taxon>Bacillati</taxon>
        <taxon>Cyanobacteriota</taxon>
        <taxon>Cyanophyceae</taxon>
        <taxon>Nodosilineales</taxon>
        <taxon>Nodosilineaceae</taxon>
        <taxon>Halomicronema</taxon>
    </lineage>
</organism>
<sequence length="769" mass="85228">MVQAQIYDVQGQLQFSQGELEAALESWQRSEAAYKQAGDVQRQMLSRIHQVQVFRAKGLYRRVLLTLQELQAFLQDQPDSIAKVQTLQWLGDAFRTNGNLAEAEDILRRSLALAAELNLPEQVAAAQLSLGNLEQSRFVVAFDQRQGRAALDHANAALQAYRAAAAMNTAAIAAQARLNTLALLTSPTIAQWTSALQFYPSVEVSLSQLPPGRPAIYGHVKLADSLITLKQNTQTQTPPWQDIEALLLTAQAQAEDLGDMRSHSFVLGTLGKLYEQRAHWRSAEQFSRQALALSQALRADDISYRWQWQLGRIFKAQGYTQGAIGAYKQAFDSLRTLRNDLVAANPDVRFSFRESVEPVYRDLVDLLLTPVDGTIAHHKAHQSRISQTNLEQARTVMEALRIAELENFFQAACVETTVNIDQAVDQGDPTAAVVYSILLDDRLEVILKLPRQPALVHYASPVPQATLGNTLVQLRRNLQRGSLQGLTEVQTNGQTLYQWLLQPAVEQGYLSPETIKTLLFVLDGPLRLVPMAALHDGRDFLLRTYAMSLMLGLELRDPQPLPEPDDLSVLAAGLTTPPSEEANNYVPLPNVNVELDRIQAAGFSGTFIRDGAFTKATLQRDLMQDDYTIVHLATHGQFSGSRDSTYILAADGRVNIDELGRVFRRHQQSPEDRLELLILSACKTAEGDDRSALGIAGAAVQAGASSTIATLWSVDDEASVYFTETLYQHLGQPGVSRAEALRRAQVALFDRYGGRPRFWAPYVLVGSWR</sequence>
<proteinExistence type="predicted"/>
<dbReference type="Gene3D" id="1.25.40.10">
    <property type="entry name" value="Tetratricopeptide repeat domain"/>
    <property type="match status" value="2"/>
</dbReference>
<gene>
    <name evidence="2" type="ORF">XM38_050270</name>
</gene>
<protein>
    <submittedName>
        <fullName evidence="2">Tetratricopeptide repeat domain protein</fullName>
    </submittedName>
</protein>
<feature type="domain" description="CHAT" evidence="1">
    <location>
        <begin position="492"/>
        <end position="767"/>
    </location>
</feature>
<dbReference type="Pfam" id="PF12770">
    <property type="entry name" value="CHAT"/>
    <property type="match status" value="1"/>
</dbReference>
<reference evidence="2 3" key="1">
    <citation type="journal article" date="2016" name="Biochim. Biophys. Acta">
        <title>Characterization of red-shifted phycobilisomes isolated from the chlorophyll f-containing cyanobacterium Halomicronema hongdechloris.</title>
        <authorList>
            <person name="Li Y."/>
            <person name="Lin Y."/>
            <person name="Garvey C.J."/>
            <person name="Birch D."/>
            <person name="Corkery R.W."/>
            <person name="Loughlin P.C."/>
            <person name="Scheer H."/>
            <person name="Willows R.D."/>
            <person name="Chen M."/>
        </authorList>
    </citation>
    <scope>NUCLEOTIDE SEQUENCE [LARGE SCALE GENOMIC DNA]</scope>
    <source>
        <strain evidence="2 3">C2206</strain>
    </source>
</reference>
<keyword evidence="3" id="KW-1185">Reference proteome</keyword>
<evidence type="ECO:0000259" key="1">
    <source>
        <dbReference type="Pfam" id="PF12770"/>
    </source>
</evidence>
<dbReference type="SUPFAM" id="SSF48452">
    <property type="entry name" value="TPR-like"/>
    <property type="match status" value="1"/>
</dbReference>
<dbReference type="KEGG" id="hhg:XM38_050270"/>
<evidence type="ECO:0000313" key="3">
    <source>
        <dbReference type="Proteomes" id="UP000191901"/>
    </source>
</evidence>
<dbReference type="InterPro" id="IPR011990">
    <property type="entry name" value="TPR-like_helical_dom_sf"/>
</dbReference>
<dbReference type="SUPFAM" id="SSF52129">
    <property type="entry name" value="Caspase-like"/>
    <property type="match status" value="1"/>
</dbReference>
<dbReference type="PANTHER" id="PTHR10098">
    <property type="entry name" value="RAPSYN-RELATED"/>
    <property type="match status" value="1"/>
</dbReference>
<dbReference type="Gene3D" id="3.40.50.1460">
    <property type="match status" value="1"/>
</dbReference>
<accession>A0A1Z3HUT8</accession>
<dbReference type="AlphaFoldDB" id="A0A1Z3HUT8"/>
<dbReference type="PANTHER" id="PTHR10098:SF112">
    <property type="entry name" value="SLR0380 PROTEIN"/>
    <property type="match status" value="1"/>
</dbReference>
<evidence type="ECO:0000313" key="2">
    <source>
        <dbReference type="EMBL" id="ASC74053.1"/>
    </source>
</evidence>
<dbReference type="InterPro" id="IPR029030">
    <property type="entry name" value="Caspase-like_dom_sf"/>
</dbReference>
<name>A0A1Z3HUT8_9CYAN</name>
<dbReference type="InterPro" id="IPR024983">
    <property type="entry name" value="CHAT_dom"/>
</dbReference>
<dbReference type="EMBL" id="CP021983">
    <property type="protein sequence ID" value="ASC74053.1"/>
    <property type="molecule type" value="Genomic_DNA"/>
</dbReference>